<reference evidence="5 6" key="1">
    <citation type="submission" date="2023-01" db="EMBL/GenBank/DDBJ databases">
        <title>Novel species of the genus Asticcacaulis isolated from rivers.</title>
        <authorList>
            <person name="Lu H."/>
        </authorList>
    </citation>
    <scope>NUCLEOTIDE SEQUENCE [LARGE SCALE GENOMIC DNA]</scope>
    <source>
        <strain evidence="5 6">DXS10W</strain>
    </source>
</reference>
<dbReference type="PANTHER" id="PTHR48081:SF6">
    <property type="entry name" value="PEPTIDASE S9 PROLYL OLIGOPEPTIDASE CATALYTIC DOMAIN-CONTAINING PROTEIN"/>
    <property type="match status" value="1"/>
</dbReference>
<dbReference type="Gene3D" id="3.40.50.1820">
    <property type="entry name" value="alpha/beta hydrolase"/>
    <property type="match status" value="1"/>
</dbReference>
<feature type="domain" description="BD-FAE-like" evidence="4">
    <location>
        <begin position="142"/>
        <end position="188"/>
    </location>
</feature>
<dbReference type="SUPFAM" id="SSF53474">
    <property type="entry name" value="alpha/beta-Hydrolases"/>
    <property type="match status" value="1"/>
</dbReference>
<keyword evidence="3" id="KW-0732">Signal</keyword>
<proteinExistence type="predicted"/>
<evidence type="ECO:0000256" key="2">
    <source>
        <dbReference type="SAM" id="MobiDB-lite"/>
    </source>
</evidence>
<dbReference type="InterPro" id="IPR050300">
    <property type="entry name" value="GDXG_lipolytic_enzyme"/>
</dbReference>
<name>A0ABT5IAM1_9CAUL</name>
<feature type="signal peptide" evidence="3">
    <location>
        <begin position="1"/>
        <end position="21"/>
    </location>
</feature>
<accession>A0ABT5IAM1</accession>
<gene>
    <name evidence="5" type="ORF">PQU94_02590</name>
</gene>
<dbReference type="InterPro" id="IPR029058">
    <property type="entry name" value="AB_hydrolase_fold"/>
</dbReference>
<sequence length="310" mass="33403">MARRTLTAMFCASVIASSAGAAPVSVPLWPNSAHMGNPRARGPEQAGKGKSLVGGRPWTQISNVSQPSLTIYPAQGEPTGATVVVLPGGGYRVLAMDLEGTEVCDWLTPRGITCVVLKYRVPASGPWWNPDCNCRENPKVWMALQDAQRALRLLRQGAETYGIDPNRIGVLGFSAGGHLAAAVSTRTEAAYSPVDSADTQSLRPDFAVVIYPGHLWHEPDLTLEPDIRVTPGTPPTFLLHAEDDPVDDVRHSLVYEAALKEAGIPVEMHLYARGGHAFGLRPTGLPISEWPQRLEIWLARIGVIGTQTPK</sequence>
<evidence type="ECO:0000259" key="4">
    <source>
        <dbReference type="Pfam" id="PF20434"/>
    </source>
</evidence>
<feature type="region of interest" description="Disordered" evidence="2">
    <location>
        <begin position="33"/>
        <end position="57"/>
    </location>
</feature>
<evidence type="ECO:0000313" key="6">
    <source>
        <dbReference type="Proteomes" id="UP001216595"/>
    </source>
</evidence>
<dbReference type="PANTHER" id="PTHR48081">
    <property type="entry name" value="AB HYDROLASE SUPERFAMILY PROTEIN C4A8.06C"/>
    <property type="match status" value="1"/>
</dbReference>
<protein>
    <submittedName>
        <fullName evidence="5">Alpha/beta hydrolase</fullName>
    </submittedName>
</protein>
<comment type="caution">
    <text evidence="5">The sequence shown here is derived from an EMBL/GenBank/DDBJ whole genome shotgun (WGS) entry which is preliminary data.</text>
</comment>
<organism evidence="5 6">
    <name type="scientific">Asticcacaulis currens</name>
    <dbReference type="NCBI Taxonomy" id="2984210"/>
    <lineage>
        <taxon>Bacteria</taxon>
        <taxon>Pseudomonadati</taxon>
        <taxon>Pseudomonadota</taxon>
        <taxon>Alphaproteobacteria</taxon>
        <taxon>Caulobacterales</taxon>
        <taxon>Caulobacteraceae</taxon>
        <taxon>Asticcacaulis</taxon>
    </lineage>
</organism>
<keyword evidence="1 5" id="KW-0378">Hydrolase</keyword>
<dbReference type="InterPro" id="IPR049492">
    <property type="entry name" value="BD-FAE-like_dom"/>
</dbReference>
<evidence type="ECO:0000313" key="5">
    <source>
        <dbReference type="EMBL" id="MDC7693164.1"/>
    </source>
</evidence>
<dbReference type="Proteomes" id="UP001216595">
    <property type="component" value="Unassembled WGS sequence"/>
</dbReference>
<dbReference type="Pfam" id="PF20434">
    <property type="entry name" value="BD-FAE"/>
    <property type="match status" value="1"/>
</dbReference>
<evidence type="ECO:0000256" key="3">
    <source>
        <dbReference type="SAM" id="SignalP"/>
    </source>
</evidence>
<dbReference type="GO" id="GO:0016787">
    <property type="term" value="F:hydrolase activity"/>
    <property type="evidence" value="ECO:0007669"/>
    <property type="project" value="UniProtKB-KW"/>
</dbReference>
<dbReference type="RefSeq" id="WP_272739921.1">
    <property type="nucleotide sequence ID" value="NZ_JAQQKW010000001.1"/>
</dbReference>
<dbReference type="EMBL" id="JAQQKW010000001">
    <property type="protein sequence ID" value="MDC7693164.1"/>
    <property type="molecule type" value="Genomic_DNA"/>
</dbReference>
<keyword evidence="6" id="KW-1185">Reference proteome</keyword>
<feature type="chain" id="PRO_5046507952" evidence="3">
    <location>
        <begin position="22"/>
        <end position="310"/>
    </location>
</feature>
<evidence type="ECO:0000256" key="1">
    <source>
        <dbReference type="ARBA" id="ARBA00022801"/>
    </source>
</evidence>